<protein>
    <submittedName>
        <fullName evidence="1">Uncharacterized protein</fullName>
    </submittedName>
</protein>
<dbReference type="RefSeq" id="WP_138350875.1">
    <property type="nucleotide sequence ID" value="NZ_JAAIKO010000001.1"/>
</dbReference>
<keyword evidence="2" id="KW-1185">Reference proteome</keyword>
<proteinExistence type="predicted"/>
<dbReference type="Proteomes" id="UP001614394">
    <property type="component" value="Unassembled WGS sequence"/>
</dbReference>
<gene>
    <name evidence="1" type="ORF">ACIGXA_02195</name>
</gene>
<name>A0ABW8BYS5_9ACTN</name>
<dbReference type="EMBL" id="JBITYG010000001">
    <property type="protein sequence ID" value="MFI9099307.1"/>
    <property type="molecule type" value="Genomic_DNA"/>
</dbReference>
<comment type="caution">
    <text evidence="1">The sequence shown here is derived from an EMBL/GenBank/DDBJ whole genome shotgun (WGS) entry which is preliminary data.</text>
</comment>
<organism evidence="1 2">
    <name type="scientific">Streptomyces fildesensis</name>
    <dbReference type="NCBI Taxonomy" id="375757"/>
    <lineage>
        <taxon>Bacteria</taxon>
        <taxon>Bacillati</taxon>
        <taxon>Actinomycetota</taxon>
        <taxon>Actinomycetes</taxon>
        <taxon>Kitasatosporales</taxon>
        <taxon>Streptomycetaceae</taxon>
        <taxon>Streptomyces</taxon>
    </lineage>
</organism>
<accession>A0ABW8BYS5</accession>
<evidence type="ECO:0000313" key="2">
    <source>
        <dbReference type="Proteomes" id="UP001614394"/>
    </source>
</evidence>
<reference evidence="1 2" key="1">
    <citation type="submission" date="2024-10" db="EMBL/GenBank/DDBJ databases">
        <title>The Natural Products Discovery Center: Release of the First 8490 Sequenced Strains for Exploring Actinobacteria Biosynthetic Diversity.</title>
        <authorList>
            <person name="Kalkreuter E."/>
            <person name="Kautsar S.A."/>
            <person name="Yang D."/>
            <person name="Bader C.D."/>
            <person name="Teijaro C.N."/>
            <person name="Fluegel L."/>
            <person name="Davis C.M."/>
            <person name="Simpson J.R."/>
            <person name="Lauterbach L."/>
            <person name="Steele A.D."/>
            <person name="Gui C."/>
            <person name="Meng S."/>
            <person name="Li G."/>
            <person name="Viehrig K."/>
            <person name="Ye F."/>
            <person name="Su P."/>
            <person name="Kiefer A.F."/>
            <person name="Nichols A."/>
            <person name="Cepeda A.J."/>
            <person name="Yan W."/>
            <person name="Fan B."/>
            <person name="Jiang Y."/>
            <person name="Adhikari A."/>
            <person name="Zheng C.-J."/>
            <person name="Schuster L."/>
            <person name="Cowan T.M."/>
            <person name="Smanski M.J."/>
            <person name="Chevrette M.G."/>
            <person name="De Carvalho L.P.S."/>
            <person name="Shen B."/>
        </authorList>
    </citation>
    <scope>NUCLEOTIDE SEQUENCE [LARGE SCALE GENOMIC DNA]</scope>
    <source>
        <strain evidence="1 2">NPDC053399</strain>
    </source>
</reference>
<sequence>MRSENTEFVGGPLDGRLMGVLVGATGQPPKVYTVPVPDADGGKPVVHVYHREPSPGPRAARQTRWVFVYDPEGTVPDTRLKWPWSKSVRNKGTRPPGD</sequence>
<evidence type="ECO:0000313" key="1">
    <source>
        <dbReference type="EMBL" id="MFI9099307.1"/>
    </source>
</evidence>